<dbReference type="InterPro" id="IPR027417">
    <property type="entry name" value="P-loop_NTPase"/>
</dbReference>
<dbReference type="GO" id="GO:0005525">
    <property type="term" value="F:GTP binding"/>
    <property type="evidence" value="ECO:0007669"/>
    <property type="project" value="UniProtKB-KW"/>
</dbReference>
<evidence type="ECO:0000313" key="6">
    <source>
        <dbReference type="Proteomes" id="UP000663859"/>
    </source>
</evidence>
<keyword evidence="4" id="KW-0342">GTP-binding</keyword>
<dbReference type="CDD" id="cd00882">
    <property type="entry name" value="Ras_like_GTPase"/>
    <property type="match status" value="1"/>
</dbReference>
<reference evidence="5" key="1">
    <citation type="submission" date="2021-02" db="EMBL/GenBank/DDBJ databases">
        <authorList>
            <person name="Cremers G."/>
            <person name="Picone N."/>
        </authorList>
    </citation>
    <scope>NUCLEOTIDE SEQUENCE</scope>
    <source>
        <strain evidence="5">PQ17</strain>
    </source>
</reference>
<accession>A0A8J2BN65</accession>
<proteinExistence type="inferred from homology"/>
<evidence type="ECO:0000256" key="4">
    <source>
        <dbReference type="ARBA" id="ARBA00023134"/>
    </source>
</evidence>
<protein>
    <submittedName>
        <fullName evidence="5">Uncharacterized protein</fullName>
    </submittedName>
</protein>
<organism evidence="5 6">
    <name type="scientific">Candidatus Methylacidithermus pantelleriae</name>
    <dbReference type="NCBI Taxonomy" id="2744239"/>
    <lineage>
        <taxon>Bacteria</taxon>
        <taxon>Pseudomonadati</taxon>
        <taxon>Verrucomicrobiota</taxon>
        <taxon>Methylacidiphilae</taxon>
        <taxon>Methylacidiphilales</taxon>
        <taxon>Methylacidiphilaceae</taxon>
        <taxon>Candidatus Methylacidithermus</taxon>
    </lineage>
</organism>
<dbReference type="Gene3D" id="3.40.50.300">
    <property type="entry name" value="P-loop containing nucleotide triphosphate hydrolases"/>
    <property type="match status" value="1"/>
</dbReference>
<evidence type="ECO:0000313" key="5">
    <source>
        <dbReference type="EMBL" id="CAF0692894.1"/>
    </source>
</evidence>
<dbReference type="SUPFAM" id="SSF52540">
    <property type="entry name" value="P-loop containing nucleoside triphosphate hydrolases"/>
    <property type="match status" value="1"/>
</dbReference>
<dbReference type="PANTHER" id="PTHR42708:SF1">
    <property type="entry name" value="GLIDING MOTILITY PROTEIN MGLA"/>
    <property type="match status" value="1"/>
</dbReference>
<dbReference type="InterPro" id="IPR004130">
    <property type="entry name" value="Gpn"/>
</dbReference>
<keyword evidence="3" id="KW-0378">Hydrolase</keyword>
<dbReference type="AlphaFoldDB" id="A0A8J2BN65"/>
<dbReference type="InterPro" id="IPR052705">
    <property type="entry name" value="Gliding_Motility_GTPase"/>
</dbReference>
<keyword evidence="6" id="KW-1185">Reference proteome</keyword>
<evidence type="ECO:0000256" key="3">
    <source>
        <dbReference type="ARBA" id="ARBA00022801"/>
    </source>
</evidence>
<sequence length="191" mass="21069">MDRASYRGPDPALVQCMKTSVNTLPIKILVSGPFGAGKTTFIRTLSQTEVVDTEALCTDGSIKPTTTVALDFGTIQTEEALIHLYGTPGQERFVYMWEVLCEGACGLILLVSGKHPGQFSQARKIHDFILSRLPLPFVVGVTHQDLPRVWRPPEVAGYFQLEEDQVLGLDARVAPSSWALLQRLLEKLCKS</sequence>
<dbReference type="Proteomes" id="UP000663859">
    <property type="component" value="Unassembled WGS sequence"/>
</dbReference>
<evidence type="ECO:0000256" key="2">
    <source>
        <dbReference type="ARBA" id="ARBA00022741"/>
    </source>
</evidence>
<dbReference type="PANTHER" id="PTHR42708">
    <property type="entry name" value="ATP/GTP-BINDING PROTEIN-RELATED"/>
    <property type="match status" value="1"/>
</dbReference>
<dbReference type="EMBL" id="CAJNOB010000005">
    <property type="protein sequence ID" value="CAF0692894.1"/>
    <property type="molecule type" value="Genomic_DNA"/>
</dbReference>
<keyword evidence="2" id="KW-0547">Nucleotide-binding</keyword>
<gene>
    <name evidence="5" type="ORF">MPNT_130002</name>
</gene>
<name>A0A8J2BN65_9BACT</name>
<comment type="caution">
    <text evidence="5">The sequence shown here is derived from an EMBL/GenBank/DDBJ whole genome shotgun (WGS) entry which is preliminary data.</text>
</comment>
<dbReference type="GO" id="GO:0016787">
    <property type="term" value="F:hydrolase activity"/>
    <property type="evidence" value="ECO:0007669"/>
    <property type="project" value="UniProtKB-KW"/>
</dbReference>
<dbReference type="Pfam" id="PF03029">
    <property type="entry name" value="ATP_bind_1"/>
    <property type="match status" value="1"/>
</dbReference>
<comment type="similarity">
    <text evidence="1">Belongs to the GPN-loop GTPase family.</text>
</comment>
<evidence type="ECO:0000256" key="1">
    <source>
        <dbReference type="ARBA" id="ARBA00005290"/>
    </source>
</evidence>